<dbReference type="InterPro" id="IPR017853">
    <property type="entry name" value="GH"/>
</dbReference>
<evidence type="ECO:0000313" key="9">
    <source>
        <dbReference type="Proteomes" id="UP000249890"/>
    </source>
</evidence>
<sequence length="469" mass="53165">MKIKGNGEFPPGFLFGASSSAYQIEGAYDEDGRGPSVMDLLQREDGMADYKVAADHYHRFEEDIRLMGELGLKAYRFSFSWTRILPEGNGQVNPEGLKFYDKVIEMLLKYGIEPIVTIYHFDYPQRLVEQYGGWRSRQSIGDYAEYASILFKHFGDRVKYWLTINEQDHVIHLPERLGIRALLDEAEFDRISQQCSYHMCVATARVIRLCHELVPGGQIGPAMNPMIGIPASGKPADMLAAAEYNELASYYLLDLHCKGMFSPLYAKYLADRGCFPEIEVADLEEMRRNPPDFIGVNYYMNQTVQQSPADAIAPRGTGVIKREEAGIYALTSNPHVPESEWGWGICPAGLKMAIMELFSRYGLPALITENGLGDRDELLPDGTVRDDYRIGYLSAHLKELRDCVVTGYPVIGYCLWSFMDVVSGHDGMNKRYGLVYLNRNDKELLDLGRFRKDSFHWYARVIATNGAEL</sequence>
<dbReference type="EMBL" id="CP021780">
    <property type="protein sequence ID" value="ASA19794.1"/>
    <property type="molecule type" value="Genomic_DNA"/>
</dbReference>
<dbReference type="GO" id="GO:0016052">
    <property type="term" value="P:carbohydrate catabolic process"/>
    <property type="evidence" value="ECO:0007669"/>
    <property type="project" value="TreeGrafter"/>
</dbReference>
<evidence type="ECO:0000256" key="2">
    <source>
        <dbReference type="ARBA" id="ARBA00022801"/>
    </source>
</evidence>
<keyword evidence="3" id="KW-0326">Glycosidase</keyword>
<dbReference type="PANTHER" id="PTHR10353:SF136">
    <property type="entry name" value="ARYL-PHOSPHO-BETA-D-GLUCOSIDASE BGLC"/>
    <property type="match status" value="1"/>
</dbReference>
<dbReference type="AlphaFoldDB" id="A0A2Z2K5H8"/>
<protein>
    <recommendedName>
        <fullName evidence="6">Amygdalase</fullName>
    </recommendedName>
    <alternativeName>
        <fullName evidence="4">Cellobiase</fullName>
    </alternativeName>
    <alternativeName>
        <fullName evidence="5">Gentiobiase</fullName>
    </alternativeName>
</protein>
<dbReference type="PRINTS" id="PR00131">
    <property type="entry name" value="GLHYDRLASE1"/>
</dbReference>
<evidence type="ECO:0000256" key="7">
    <source>
        <dbReference type="RuleBase" id="RU003690"/>
    </source>
</evidence>
<accession>A0A2Z2K5H8</accession>
<evidence type="ECO:0000256" key="5">
    <source>
        <dbReference type="ARBA" id="ARBA00032194"/>
    </source>
</evidence>
<dbReference type="KEGG" id="pdh:B9T62_02605"/>
<name>A0A2Z2K5H8_9BACL</name>
<dbReference type="PROSITE" id="PS00653">
    <property type="entry name" value="GLYCOSYL_HYDROL_F1_2"/>
    <property type="match status" value="1"/>
</dbReference>
<dbReference type="FunFam" id="3.20.20.80:FF:000004">
    <property type="entry name" value="Beta-glucosidase 6-phospho-beta-glucosidase"/>
    <property type="match status" value="1"/>
</dbReference>
<dbReference type="InterPro" id="IPR033132">
    <property type="entry name" value="GH_1_N_CS"/>
</dbReference>
<comment type="similarity">
    <text evidence="1 7">Belongs to the glycosyl hydrolase 1 family.</text>
</comment>
<evidence type="ECO:0000256" key="3">
    <source>
        <dbReference type="ARBA" id="ARBA00023295"/>
    </source>
</evidence>
<organism evidence="8 9">
    <name type="scientific">Paenibacillus donghaensis</name>
    <dbReference type="NCBI Taxonomy" id="414771"/>
    <lineage>
        <taxon>Bacteria</taxon>
        <taxon>Bacillati</taxon>
        <taxon>Bacillota</taxon>
        <taxon>Bacilli</taxon>
        <taxon>Bacillales</taxon>
        <taxon>Paenibacillaceae</taxon>
        <taxon>Paenibacillus</taxon>
    </lineage>
</organism>
<evidence type="ECO:0000256" key="6">
    <source>
        <dbReference type="ARBA" id="ARBA00079432"/>
    </source>
</evidence>
<dbReference type="GO" id="GO:0008422">
    <property type="term" value="F:beta-glucosidase activity"/>
    <property type="evidence" value="ECO:0007669"/>
    <property type="project" value="TreeGrafter"/>
</dbReference>
<keyword evidence="2" id="KW-0378">Hydrolase</keyword>
<evidence type="ECO:0000256" key="1">
    <source>
        <dbReference type="ARBA" id="ARBA00010838"/>
    </source>
</evidence>
<proteinExistence type="inferred from homology"/>
<gene>
    <name evidence="8" type="ORF">B9T62_02605</name>
</gene>
<dbReference type="InterPro" id="IPR001360">
    <property type="entry name" value="Glyco_hydro_1"/>
</dbReference>
<dbReference type="OrthoDB" id="108629at2"/>
<dbReference type="PANTHER" id="PTHR10353">
    <property type="entry name" value="GLYCOSYL HYDROLASE"/>
    <property type="match status" value="1"/>
</dbReference>
<dbReference type="Pfam" id="PF00232">
    <property type="entry name" value="Glyco_hydro_1"/>
    <property type="match status" value="1"/>
</dbReference>
<dbReference type="RefSeq" id="WP_087913819.1">
    <property type="nucleotide sequence ID" value="NZ_CP021780.1"/>
</dbReference>
<dbReference type="Gene3D" id="3.20.20.80">
    <property type="entry name" value="Glycosidases"/>
    <property type="match status" value="1"/>
</dbReference>
<keyword evidence="9" id="KW-1185">Reference proteome</keyword>
<evidence type="ECO:0000313" key="8">
    <source>
        <dbReference type="EMBL" id="ASA19794.1"/>
    </source>
</evidence>
<dbReference type="GO" id="GO:0005829">
    <property type="term" value="C:cytosol"/>
    <property type="evidence" value="ECO:0007669"/>
    <property type="project" value="TreeGrafter"/>
</dbReference>
<dbReference type="Proteomes" id="UP000249890">
    <property type="component" value="Chromosome"/>
</dbReference>
<reference evidence="8 9" key="1">
    <citation type="submission" date="2017-06" db="EMBL/GenBank/DDBJ databases">
        <title>Complete genome sequence of Paenibacillus donghaensis KCTC 13049T isolated from East Sea sediment, South Korea.</title>
        <authorList>
            <person name="Jung B.K."/>
            <person name="Hong S.-J."/>
            <person name="Shin J.-H."/>
        </authorList>
    </citation>
    <scope>NUCLEOTIDE SEQUENCE [LARGE SCALE GENOMIC DNA]</scope>
    <source>
        <strain evidence="8 9">KCTC 13049</strain>
    </source>
</reference>
<evidence type="ECO:0000256" key="4">
    <source>
        <dbReference type="ARBA" id="ARBA00031448"/>
    </source>
</evidence>
<dbReference type="SUPFAM" id="SSF51445">
    <property type="entry name" value="(Trans)glycosidases"/>
    <property type="match status" value="1"/>
</dbReference>